<feature type="transmembrane region" description="Helical" evidence="6">
    <location>
        <begin position="31"/>
        <end position="54"/>
    </location>
</feature>
<organism evidence="7 8">
    <name type="scientific">Maudiozyma exigua</name>
    <name type="common">Yeast</name>
    <name type="synonym">Kazachstania exigua</name>
    <dbReference type="NCBI Taxonomy" id="34358"/>
    <lineage>
        <taxon>Eukaryota</taxon>
        <taxon>Fungi</taxon>
        <taxon>Dikarya</taxon>
        <taxon>Ascomycota</taxon>
        <taxon>Saccharomycotina</taxon>
        <taxon>Saccharomycetes</taxon>
        <taxon>Saccharomycetales</taxon>
        <taxon>Saccharomycetaceae</taxon>
        <taxon>Maudiozyma</taxon>
    </lineage>
</organism>
<evidence type="ECO:0000256" key="6">
    <source>
        <dbReference type="SAM" id="Phobius"/>
    </source>
</evidence>
<keyword evidence="3 6" id="KW-0812">Transmembrane</keyword>
<evidence type="ECO:0000313" key="8">
    <source>
        <dbReference type="Proteomes" id="UP000750334"/>
    </source>
</evidence>
<reference evidence="7 8" key="1">
    <citation type="submission" date="2020-11" db="EMBL/GenBank/DDBJ databases">
        <title>Kefir isolates.</title>
        <authorList>
            <person name="Marcisauskas S."/>
            <person name="Kim Y."/>
            <person name="Blasche S."/>
        </authorList>
    </citation>
    <scope>NUCLEOTIDE SEQUENCE [LARGE SCALE GENOMIC DNA]</scope>
    <source>
        <strain evidence="7 8">OG2</strain>
    </source>
</reference>
<sequence>MKEKESFELSVSKSYTDENNSIKKNFNWQSLLGIAFSLTNSWLGISSALATGISSGGPMLIIYGLVIGFVFALMYAFTLSSFAKILPNSNGPSYWVLRLCEDSNDFESDKSILVSNEEDVLDEDSVVRAKCTVESLENVTRFQRNIGLVTGLLNYSGAIFTTASVCSSLSLNMLGMYAASHPGYELEKWHTFVTFQCLNILIFLGNIWSKPLPSILKAGLYLSILTFLLTFLISLVSRSENTQAQWPSSSSIFVQFDNNTGWKSSGVAFIVGLINPLWAFVGIDSATHMTDEVGHNKARTIES</sequence>
<dbReference type="InterPro" id="IPR002293">
    <property type="entry name" value="AA/rel_permease1"/>
</dbReference>
<dbReference type="PANTHER" id="PTHR45649:SF16">
    <property type="entry name" value="7-KETO 8-AMINOPELARGONIC ACID TRANSPORTER"/>
    <property type="match status" value="1"/>
</dbReference>
<evidence type="ECO:0000256" key="3">
    <source>
        <dbReference type="ARBA" id="ARBA00022692"/>
    </source>
</evidence>
<dbReference type="OrthoDB" id="2417308at2759"/>
<feature type="transmembrane region" description="Helical" evidence="6">
    <location>
        <begin position="60"/>
        <end position="79"/>
    </location>
</feature>
<comment type="caution">
    <text evidence="7">The sequence shown here is derived from an EMBL/GenBank/DDBJ whole genome shotgun (WGS) entry which is preliminary data.</text>
</comment>
<dbReference type="Proteomes" id="UP000750334">
    <property type="component" value="Unassembled WGS sequence"/>
</dbReference>
<accession>A0A9P6WC29</accession>
<dbReference type="GO" id="GO:0016020">
    <property type="term" value="C:membrane"/>
    <property type="evidence" value="ECO:0007669"/>
    <property type="project" value="UniProtKB-SubCell"/>
</dbReference>
<keyword evidence="8" id="KW-1185">Reference proteome</keyword>
<dbReference type="AlphaFoldDB" id="A0A9P6WC29"/>
<comment type="subcellular location">
    <subcellularLocation>
        <location evidence="1">Membrane</location>
        <topology evidence="1">Multi-pass membrane protein</topology>
    </subcellularLocation>
</comment>
<feature type="transmembrane region" description="Helical" evidence="6">
    <location>
        <begin position="220"/>
        <end position="237"/>
    </location>
</feature>
<evidence type="ECO:0000313" key="7">
    <source>
        <dbReference type="EMBL" id="KAG0669705.1"/>
    </source>
</evidence>
<evidence type="ECO:0000256" key="4">
    <source>
        <dbReference type="ARBA" id="ARBA00022989"/>
    </source>
</evidence>
<evidence type="ECO:0000256" key="5">
    <source>
        <dbReference type="ARBA" id="ARBA00023136"/>
    </source>
</evidence>
<dbReference type="GO" id="GO:0022857">
    <property type="term" value="F:transmembrane transporter activity"/>
    <property type="evidence" value="ECO:0007669"/>
    <property type="project" value="InterPro"/>
</dbReference>
<dbReference type="EMBL" id="PUHR01000035">
    <property type="protein sequence ID" value="KAG0669705.1"/>
    <property type="molecule type" value="Genomic_DNA"/>
</dbReference>
<evidence type="ECO:0000256" key="1">
    <source>
        <dbReference type="ARBA" id="ARBA00004141"/>
    </source>
</evidence>
<feature type="transmembrane region" description="Helical" evidence="6">
    <location>
        <begin position="189"/>
        <end position="208"/>
    </location>
</feature>
<protein>
    <recommendedName>
        <fullName evidence="9">Amino acid permease/ SLC12A domain-containing protein</fullName>
    </recommendedName>
</protein>
<keyword evidence="4 6" id="KW-1133">Transmembrane helix</keyword>
<dbReference type="Gene3D" id="1.20.1740.10">
    <property type="entry name" value="Amino acid/polyamine transporter I"/>
    <property type="match status" value="1"/>
</dbReference>
<keyword evidence="5 6" id="KW-0472">Membrane</keyword>
<proteinExistence type="predicted"/>
<evidence type="ECO:0000256" key="2">
    <source>
        <dbReference type="ARBA" id="ARBA00022448"/>
    </source>
</evidence>
<dbReference type="PANTHER" id="PTHR45649">
    <property type="entry name" value="AMINO-ACID PERMEASE BAT1"/>
    <property type="match status" value="1"/>
</dbReference>
<keyword evidence="2" id="KW-0813">Transport</keyword>
<name>A0A9P6WC29_MAUEX</name>
<evidence type="ECO:0008006" key="9">
    <source>
        <dbReference type="Google" id="ProtNLM"/>
    </source>
</evidence>
<feature type="transmembrane region" description="Helical" evidence="6">
    <location>
        <begin position="152"/>
        <end position="177"/>
    </location>
</feature>
<gene>
    <name evidence="7" type="ORF">C6P45_003448</name>
</gene>
<dbReference type="Pfam" id="PF13520">
    <property type="entry name" value="AA_permease_2"/>
    <property type="match status" value="1"/>
</dbReference>